<accession>A0A261TZL7</accession>
<keyword evidence="3" id="KW-1133">Transmembrane helix</keyword>
<keyword evidence="4" id="KW-0472">Membrane</keyword>
<evidence type="ECO:0000259" key="5">
    <source>
        <dbReference type="Pfam" id="PF06803"/>
    </source>
</evidence>
<dbReference type="EMBL" id="NEVP01000001">
    <property type="protein sequence ID" value="OZI55136.1"/>
    <property type="molecule type" value="Genomic_DNA"/>
</dbReference>
<proteinExistence type="predicted"/>
<dbReference type="PIRSF" id="PIRSF031804">
    <property type="entry name" value="UCP031804"/>
    <property type="match status" value="1"/>
</dbReference>
<dbReference type="Pfam" id="PF06803">
    <property type="entry name" value="DUF1232"/>
    <property type="match status" value="1"/>
</dbReference>
<evidence type="ECO:0000313" key="6">
    <source>
        <dbReference type="EMBL" id="OZI55136.1"/>
    </source>
</evidence>
<dbReference type="Proteomes" id="UP000216913">
    <property type="component" value="Unassembled WGS sequence"/>
</dbReference>
<name>A0A261TZL7_9BORD</name>
<comment type="subcellular location">
    <subcellularLocation>
        <location evidence="1">Endomembrane system</location>
        <topology evidence="1">Multi-pass membrane protein</topology>
    </subcellularLocation>
</comment>
<dbReference type="OrthoDB" id="9804184at2"/>
<sequence length="122" mass="13563">MALDASYENAYSEQRFWRKLGGHATKAGRQALEKSLWLYYALQNPATPKWARRVIYGALGYFILPLDAIPDLAPLIGYTDDLSVMTAALATVAFTIDDSVKQQARERLAAWFGPAESDHRAG</sequence>
<keyword evidence="2" id="KW-0812">Transmembrane</keyword>
<organism evidence="6 7">
    <name type="scientific">Bordetella genomosp. 5</name>
    <dbReference type="NCBI Taxonomy" id="1395608"/>
    <lineage>
        <taxon>Bacteria</taxon>
        <taxon>Pseudomonadati</taxon>
        <taxon>Pseudomonadota</taxon>
        <taxon>Betaproteobacteria</taxon>
        <taxon>Burkholderiales</taxon>
        <taxon>Alcaligenaceae</taxon>
        <taxon>Bordetella</taxon>
    </lineage>
</organism>
<feature type="domain" description="DUF1232" evidence="5">
    <location>
        <begin position="52"/>
        <end position="86"/>
    </location>
</feature>
<evidence type="ECO:0000313" key="7">
    <source>
        <dbReference type="Proteomes" id="UP000216913"/>
    </source>
</evidence>
<keyword evidence="7" id="KW-1185">Reference proteome</keyword>
<dbReference type="RefSeq" id="WP_094798190.1">
    <property type="nucleotide sequence ID" value="NZ_NEVN01000001.1"/>
</dbReference>
<comment type="caution">
    <text evidence="6">The sequence shown here is derived from an EMBL/GenBank/DDBJ whole genome shotgun (WGS) entry which is preliminary data.</text>
</comment>
<dbReference type="GO" id="GO:0012505">
    <property type="term" value="C:endomembrane system"/>
    <property type="evidence" value="ECO:0007669"/>
    <property type="project" value="UniProtKB-SubCell"/>
</dbReference>
<evidence type="ECO:0000256" key="1">
    <source>
        <dbReference type="ARBA" id="ARBA00004127"/>
    </source>
</evidence>
<evidence type="ECO:0000256" key="4">
    <source>
        <dbReference type="ARBA" id="ARBA00023136"/>
    </source>
</evidence>
<dbReference type="AlphaFoldDB" id="A0A261TZL7"/>
<dbReference type="InterPro" id="IPR016983">
    <property type="entry name" value="UCP031804"/>
</dbReference>
<reference evidence="6 7" key="1">
    <citation type="submission" date="2017-05" db="EMBL/GenBank/DDBJ databases">
        <title>Complete and WGS of Bordetella genogroups.</title>
        <authorList>
            <person name="Spilker T."/>
            <person name="LiPuma J."/>
        </authorList>
    </citation>
    <scope>NUCLEOTIDE SEQUENCE [LARGE SCALE GENOMIC DNA]</scope>
    <source>
        <strain evidence="6 7">AU10456</strain>
    </source>
</reference>
<gene>
    <name evidence="6" type="ORF">CAL25_01590</name>
</gene>
<evidence type="ECO:0000256" key="3">
    <source>
        <dbReference type="ARBA" id="ARBA00022989"/>
    </source>
</evidence>
<evidence type="ECO:0000256" key="2">
    <source>
        <dbReference type="ARBA" id="ARBA00022692"/>
    </source>
</evidence>
<protein>
    <recommendedName>
        <fullName evidence="5">DUF1232 domain-containing protein</fullName>
    </recommendedName>
</protein>
<dbReference type="InterPro" id="IPR010652">
    <property type="entry name" value="DUF1232"/>
</dbReference>